<dbReference type="InterPro" id="IPR021660">
    <property type="entry name" value="DUF3253"/>
</dbReference>
<proteinExistence type="predicted"/>
<dbReference type="PANTHER" id="PTHR37463">
    <property type="entry name" value="GSL3115 PROTEIN"/>
    <property type="match status" value="1"/>
</dbReference>
<dbReference type="PANTHER" id="PTHR37463:SF1">
    <property type="entry name" value="DUF2256 DOMAIN-CONTAINING PROTEIN"/>
    <property type="match status" value="1"/>
</dbReference>
<reference evidence="2 3" key="1">
    <citation type="submission" date="2020-07" db="EMBL/GenBank/DDBJ databases">
        <title>Sequencing the genomes of 1000 actinobacteria strains.</title>
        <authorList>
            <person name="Klenk H.-P."/>
        </authorList>
    </citation>
    <scope>NUCLEOTIDE SEQUENCE [LARGE SCALE GENOMIC DNA]</scope>
    <source>
        <strain evidence="2 3">DSM 19663</strain>
    </source>
</reference>
<name>A0A839E7F0_9MICO</name>
<dbReference type="InterPro" id="IPR036388">
    <property type="entry name" value="WH-like_DNA-bd_sf"/>
</dbReference>
<evidence type="ECO:0000313" key="3">
    <source>
        <dbReference type="Proteomes" id="UP000585905"/>
    </source>
</evidence>
<dbReference type="EMBL" id="JACGWX010000005">
    <property type="protein sequence ID" value="MBA8848431.1"/>
    <property type="molecule type" value="Genomic_DNA"/>
</dbReference>
<protein>
    <recommendedName>
        <fullName evidence="4">DUF2256 and DUF3253 domain-containing protein</fullName>
    </recommendedName>
</protein>
<evidence type="ECO:0000313" key="2">
    <source>
        <dbReference type="EMBL" id="MBA8848431.1"/>
    </source>
</evidence>
<dbReference type="SUPFAM" id="SSF46785">
    <property type="entry name" value="Winged helix' DNA-binding domain"/>
    <property type="match status" value="1"/>
</dbReference>
<dbReference type="Gene3D" id="1.10.10.10">
    <property type="entry name" value="Winged helix-like DNA-binding domain superfamily/Winged helix DNA-binding domain"/>
    <property type="match status" value="1"/>
</dbReference>
<feature type="compositionally biased region" description="Basic and acidic residues" evidence="1">
    <location>
        <begin position="1"/>
        <end position="16"/>
    </location>
</feature>
<comment type="caution">
    <text evidence="2">The sequence shown here is derived from an EMBL/GenBank/DDBJ whole genome shotgun (WGS) entry which is preliminary data.</text>
</comment>
<dbReference type="RefSeq" id="WP_182491226.1">
    <property type="nucleotide sequence ID" value="NZ_BAAAOV010000018.1"/>
</dbReference>
<feature type="region of interest" description="Disordered" evidence="1">
    <location>
        <begin position="1"/>
        <end position="29"/>
    </location>
</feature>
<gene>
    <name evidence="2" type="ORF">FHX53_002035</name>
</gene>
<evidence type="ECO:0008006" key="4">
    <source>
        <dbReference type="Google" id="ProtNLM"/>
    </source>
</evidence>
<evidence type="ECO:0000256" key="1">
    <source>
        <dbReference type="SAM" id="MobiDB-lite"/>
    </source>
</evidence>
<dbReference type="AlphaFoldDB" id="A0A839E7F0"/>
<dbReference type="InterPro" id="IPR017136">
    <property type="entry name" value="UCP037205"/>
</dbReference>
<keyword evidence="3" id="KW-1185">Reference proteome</keyword>
<dbReference type="Proteomes" id="UP000585905">
    <property type="component" value="Unassembled WGS sequence"/>
</dbReference>
<organism evidence="2 3">
    <name type="scientific">Microcella alkalica</name>
    <dbReference type="NCBI Taxonomy" id="355930"/>
    <lineage>
        <taxon>Bacteria</taxon>
        <taxon>Bacillati</taxon>
        <taxon>Actinomycetota</taxon>
        <taxon>Actinomycetes</taxon>
        <taxon>Micrococcales</taxon>
        <taxon>Microbacteriaceae</taxon>
        <taxon>Microcella</taxon>
    </lineage>
</organism>
<sequence length="153" mass="17046">MGRQREPRDSGHDPRHPGGRRHPARERADKVCRSCGRRIEWRAAWARNWDDVAHCSDACRARKVRPVDRELEESIRSLLGERTATATICPSEAARAVAAQRGDAGDDGWRALMEPARRAARRLVAGGEVEITQGGRVVDPSTAKGPVRIRRAR</sequence>
<dbReference type="Pfam" id="PF11625">
    <property type="entry name" value="DUF3253"/>
    <property type="match status" value="1"/>
</dbReference>
<dbReference type="InterPro" id="IPR036390">
    <property type="entry name" value="WH_DNA-bd_sf"/>
</dbReference>
<accession>A0A839E7F0</accession>
<dbReference type="Pfam" id="PF10013">
    <property type="entry name" value="DUF2256"/>
    <property type="match status" value="1"/>
</dbReference>